<gene>
    <name evidence="1" type="ORF">A9K56_07965</name>
</gene>
<accession>A0AAP7GSJ9</accession>
<name>A0AAP7GSJ9_STEMA</name>
<evidence type="ECO:0000313" key="2">
    <source>
        <dbReference type="Proteomes" id="UP000092125"/>
    </source>
</evidence>
<reference evidence="1 2" key="1">
    <citation type="submission" date="2016-05" db="EMBL/GenBank/DDBJ databases">
        <title>Draft Genome Sequences of Stenotrophomonas maltophilia Strains Sm32COP, Sm41DVV, Sm46PAILV, SmF3, SmF22, SmSOFb1 and SmCVFa1, Isolated from Different Manures, in France.</title>
        <authorList>
            <person name="Nazaret S."/>
            <person name="Bodilis J."/>
        </authorList>
    </citation>
    <scope>NUCLEOTIDE SEQUENCE [LARGE SCALE GENOMIC DNA]</scope>
    <source>
        <strain evidence="1 2">Sm41DVV</strain>
    </source>
</reference>
<sequence length="154" mass="16237">MNRIAIAIVVVGIALWSAAMFGAGWAWRGDRAEGAEANQRAIGAEGVAGQVNQARATEHVQALQLSDIGAKHEEDRTAAESIPAAVVADLRNGNLRLRNDLATCHTARLSEAAAGAVERDAQAELRPEVVGAVVRIVTDAEDHVRACQSVINAR</sequence>
<dbReference type="InterPro" id="IPR004929">
    <property type="entry name" value="I-spanin"/>
</dbReference>
<organism evidence="1 2">
    <name type="scientific">Stenotrophomonas maltophilia</name>
    <name type="common">Pseudomonas maltophilia</name>
    <name type="synonym">Xanthomonas maltophilia</name>
    <dbReference type="NCBI Taxonomy" id="40324"/>
    <lineage>
        <taxon>Bacteria</taxon>
        <taxon>Pseudomonadati</taxon>
        <taxon>Pseudomonadota</taxon>
        <taxon>Gammaproteobacteria</taxon>
        <taxon>Lysobacterales</taxon>
        <taxon>Lysobacteraceae</taxon>
        <taxon>Stenotrophomonas</taxon>
        <taxon>Stenotrophomonas maltophilia group</taxon>
    </lineage>
</organism>
<dbReference type="RefSeq" id="WP_065181883.1">
    <property type="nucleotide sequence ID" value="NZ_JAXRVG010000004.1"/>
</dbReference>
<dbReference type="Proteomes" id="UP000092125">
    <property type="component" value="Unassembled WGS sequence"/>
</dbReference>
<dbReference type="EMBL" id="LYVI01000004">
    <property type="protein sequence ID" value="OBU61966.1"/>
    <property type="molecule type" value="Genomic_DNA"/>
</dbReference>
<dbReference type="Pfam" id="PF03245">
    <property type="entry name" value="Phage_lysis"/>
    <property type="match status" value="1"/>
</dbReference>
<dbReference type="GO" id="GO:0044659">
    <property type="term" value="P:viral release from host cell by cytolysis"/>
    <property type="evidence" value="ECO:0007669"/>
    <property type="project" value="InterPro"/>
</dbReference>
<comment type="caution">
    <text evidence="1">The sequence shown here is derived from an EMBL/GenBank/DDBJ whole genome shotgun (WGS) entry which is preliminary data.</text>
</comment>
<proteinExistence type="predicted"/>
<dbReference type="AlphaFoldDB" id="A0AAP7GSJ9"/>
<protein>
    <submittedName>
        <fullName evidence="1">Uncharacterized protein</fullName>
    </submittedName>
</protein>
<evidence type="ECO:0000313" key="1">
    <source>
        <dbReference type="EMBL" id="OBU61966.1"/>
    </source>
</evidence>